<evidence type="ECO:0000256" key="4">
    <source>
        <dbReference type="ARBA" id="ARBA00022692"/>
    </source>
</evidence>
<dbReference type="InterPro" id="IPR036259">
    <property type="entry name" value="MFS_trans_sf"/>
</dbReference>
<dbReference type="PANTHER" id="PTHR43528">
    <property type="entry name" value="ALPHA-KETOGLUTARATE PERMEASE"/>
    <property type="match status" value="1"/>
</dbReference>
<evidence type="ECO:0000313" key="11">
    <source>
        <dbReference type="Proteomes" id="UP000037939"/>
    </source>
</evidence>
<keyword evidence="2" id="KW-0813">Transport</keyword>
<evidence type="ECO:0000256" key="3">
    <source>
        <dbReference type="ARBA" id="ARBA00022475"/>
    </source>
</evidence>
<dbReference type="InterPro" id="IPR011701">
    <property type="entry name" value="MFS"/>
</dbReference>
<dbReference type="PROSITE" id="PS50850">
    <property type="entry name" value="MFS"/>
    <property type="match status" value="1"/>
</dbReference>
<keyword evidence="4 8" id="KW-0812">Transmembrane</keyword>
<comment type="subcellular location">
    <subcellularLocation>
        <location evidence="1">Cell membrane</location>
        <topology evidence="1">Multi-pass membrane protein</topology>
    </subcellularLocation>
</comment>
<dbReference type="OrthoDB" id="6766492at2"/>
<feature type="transmembrane region" description="Helical" evidence="8">
    <location>
        <begin position="130"/>
        <end position="153"/>
    </location>
</feature>
<dbReference type="PANTHER" id="PTHR43528:SF7">
    <property type="entry name" value="MFS TRANSPORTER"/>
    <property type="match status" value="1"/>
</dbReference>
<dbReference type="RefSeq" id="WP_053936546.1">
    <property type="nucleotide sequence ID" value="NZ_LAQT01000002.1"/>
</dbReference>
<feature type="transmembrane region" description="Helical" evidence="8">
    <location>
        <begin position="292"/>
        <end position="313"/>
    </location>
</feature>
<feature type="transmembrane region" description="Helical" evidence="8">
    <location>
        <begin position="381"/>
        <end position="404"/>
    </location>
</feature>
<feature type="transmembrane region" description="Helical" evidence="8">
    <location>
        <begin position="320"/>
        <end position="337"/>
    </location>
</feature>
<dbReference type="PATRIC" id="fig|857265.3.peg.892"/>
<feature type="domain" description="Major facilitator superfamily (MFS) profile" evidence="9">
    <location>
        <begin position="27"/>
        <end position="434"/>
    </location>
</feature>
<evidence type="ECO:0000256" key="8">
    <source>
        <dbReference type="SAM" id="Phobius"/>
    </source>
</evidence>
<keyword evidence="11" id="KW-1185">Reference proteome</keyword>
<gene>
    <name evidence="10" type="primary">proP_1</name>
    <name evidence="10" type="ORF">WG78_04350</name>
</gene>
<feature type="transmembrane region" description="Helical" evidence="8">
    <location>
        <begin position="101"/>
        <end position="124"/>
    </location>
</feature>
<dbReference type="Proteomes" id="UP000037939">
    <property type="component" value="Unassembled WGS sequence"/>
</dbReference>
<feature type="transmembrane region" description="Helical" evidence="8">
    <location>
        <begin position="39"/>
        <end position="61"/>
    </location>
</feature>
<evidence type="ECO:0000256" key="2">
    <source>
        <dbReference type="ARBA" id="ARBA00022448"/>
    </source>
</evidence>
<proteinExistence type="predicted"/>
<keyword evidence="5" id="KW-0769">Symport</keyword>
<sequence length="434" mass="46637">MTTTTTASTALPWSAAHRPLNRRDIQTLTLSALGGALEFYDFVVFVFFAAVIGGLFFPAAMPDWLKLLQTFGIFAAGYLARPLGGIIIAHFGDKLGRKRMFTLSIFMMALPTLFMGLLPTYATLGVMAPILLLILRVLQGAAIGGEVPGAWVFVSEHVPPTRTGLAVGSLTAGLTFGILLGALIATVINTHFSKADIADYAWRIPFILGGVFGLVAVYLRRFLEETPIFKELHQRKELSRDLPLGQIVKKHVGGTIQAMLLTWVLSAAIVVVILFTPTWLQKVHGIAPALSLQANSLATLCLTVGCVVFGMAADKFGGRITLAVGSLGLLMTSYMFYFSLPAAPATLMVNYALAGFFVGVVGVVPYLIVRAYPAAIRFSGVSFSYNVAYAIFGGLTPVALTWWMKQDAQAPAHYVGALCLLGLVLALAPQPRRH</sequence>
<feature type="transmembrane region" description="Helical" evidence="8">
    <location>
        <begin position="165"/>
        <end position="188"/>
    </location>
</feature>
<dbReference type="AlphaFoldDB" id="A0A0N0GQK6"/>
<protein>
    <submittedName>
        <fullName evidence="10">Proline/betaine transporter</fullName>
    </submittedName>
</protein>
<dbReference type="EMBL" id="LAQT01000002">
    <property type="protein sequence ID" value="KPC54773.1"/>
    <property type="molecule type" value="Genomic_DNA"/>
</dbReference>
<dbReference type="GO" id="GO:0015293">
    <property type="term" value="F:symporter activity"/>
    <property type="evidence" value="ECO:0007669"/>
    <property type="project" value="UniProtKB-KW"/>
</dbReference>
<dbReference type="Pfam" id="PF07690">
    <property type="entry name" value="MFS_1"/>
    <property type="match status" value="1"/>
</dbReference>
<evidence type="ECO:0000313" key="10">
    <source>
        <dbReference type="EMBL" id="KPC54773.1"/>
    </source>
</evidence>
<dbReference type="FunFam" id="1.20.1250.20:FF:000001">
    <property type="entry name" value="Dicarboxylate MFS transporter"/>
    <property type="match status" value="1"/>
</dbReference>
<keyword evidence="7 8" id="KW-0472">Membrane</keyword>
<keyword evidence="3" id="KW-1003">Cell membrane</keyword>
<organism evidence="10 11">
    <name type="scientific">Amantichitinum ursilacus</name>
    <dbReference type="NCBI Taxonomy" id="857265"/>
    <lineage>
        <taxon>Bacteria</taxon>
        <taxon>Pseudomonadati</taxon>
        <taxon>Pseudomonadota</taxon>
        <taxon>Betaproteobacteria</taxon>
        <taxon>Neisseriales</taxon>
        <taxon>Chitinibacteraceae</taxon>
        <taxon>Amantichitinum</taxon>
    </lineage>
</organism>
<reference evidence="10 11" key="1">
    <citation type="submission" date="2015-07" db="EMBL/GenBank/DDBJ databases">
        <title>Draft genome sequence of the Amantichitinum ursilacus IGB-41, a new chitin-degrading bacterium.</title>
        <authorList>
            <person name="Kirstahler P."/>
            <person name="Guenther M."/>
            <person name="Grumaz C."/>
            <person name="Rupp S."/>
            <person name="Zibek S."/>
            <person name="Sohn K."/>
        </authorList>
    </citation>
    <scope>NUCLEOTIDE SEQUENCE [LARGE SCALE GENOMIC DNA]</scope>
    <source>
        <strain evidence="10 11">IGB-41</strain>
    </source>
</reference>
<feature type="transmembrane region" description="Helical" evidence="8">
    <location>
        <begin position="258"/>
        <end position="280"/>
    </location>
</feature>
<evidence type="ECO:0000259" key="9">
    <source>
        <dbReference type="PROSITE" id="PS50850"/>
    </source>
</evidence>
<dbReference type="InterPro" id="IPR051084">
    <property type="entry name" value="H+-coupled_symporters"/>
</dbReference>
<dbReference type="Gene3D" id="1.20.1250.20">
    <property type="entry name" value="MFS general substrate transporter like domains"/>
    <property type="match status" value="2"/>
</dbReference>
<dbReference type="InterPro" id="IPR020846">
    <property type="entry name" value="MFS_dom"/>
</dbReference>
<feature type="transmembrane region" description="Helical" evidence="8">
    <location>
        <begin position="349"/>
        <end position="369"/>
    </location>
</feature>
<dbReference type="GO" id="GO:0005886">
    <property type="term" value="C:plasma membrane"/>
    <property type="evidence" value="ECO:0007669"/>
    <property type="project" value="UniProtKB-SubCell"/>
</dbReference>
<feature type="transmembrane region" description="Helical" evidence="8">
    <location>
        <begin position="410"/>
        <end position="428"/>
    </location>
</feature>
<name>A0A0N0GQK6_9NEIS</name>
<dbReference type="STRING" id="857265.WG78_04350"/>
<comment type="caution">
    <text evidence="10">The sequence shown here is derived from an EMBL/GenBank/DDBJ whole genome shotgun (WGS) entry which is preliminary data.</text>
</comment>
<evidence type="ECO:0000256" key="5">
    <source>
        <dbReference type="ARBA" id="ARBA00022847"/>
    </source>
</evidence>
<feature type="transmembrane region" description="Helical" evidence="8">
    <location>
        <begin position="67"/>
        <end position="89"/>
    </location>
</feature>
<feature type="transmembrane region" description="Helical" evidence="8">
    <location>
        <begin position="200"/>
        <end position="219"/>
    </location>
</feature>
<evidence type="ECO:0000256" key="1">
    <source>
        <dbReference type="ARBA" id="ARBA00004651"/>
    </source>
</evidence>
<dbReference type="SUPFAM" id="SSF103473">
    <property type="entry name" value="MFS general substrate transporter"/>
    <property type="match status" value="1"/>
</dbReference>
<accession>A0A0N0GQK6</accession>
<evidence type="ECO:0000256" key="6">
    <source>
        <dbReference type="ARBA" id="ARBA00022989"/>
    </source>
</evidence>
<evidence type="ECO:0000256" key="7">
    <source>
        <dbReference type="ARBA" id="ARBA00023136"/>
    </source>
</evidence>
<keyword evidence="6 8" id="KW-1133">Transmembrane helix</keyword>